<protein>
    <submittedName>
        <fullName evidence="1">Predicted protein</fullName>
    </submittedName>
</protein>
<keyword evidence="2" id="KW-1185">Reference proteome</keyword>
<name>B0DNI3_LACBS</name>
<gene>
    <name evidence="1" type="ORF">LACBIDRAFT_331113</name>
</gene>
<sequence length="116" mass="12812">MFAFRNTITKFWALKGDTTHQYFPIFFIIPNLPMQIAGAGPSQIILPDPTQLHSLTQILAPSVTCVNPQGSGWSPNSTLGRQDRKNPFMNPAYIVFGPLVAGLCNLNLQKPRVDSN</sequence>
<dbReference type="AlphaFoldDB" id="B0DNI3"/>
<dbReference type="KEGG" id="lbc:LACBIDRAFT_331113"/>
<accession>B0DNI3</accession>
<dbReference type="HOGENOM" id="CLU_2097296_0_0_1"/>
<organism evidence="2">
    <name type="scientific">Laccaria bicolor (strain S238N-H82 / ATCC MYA-4686)</name>
    <name type="common">Bicoloured deceiver</name>
    <name type="synonym">Laccaria laccata var. bicolor</name>
    <dbReference type="NCBI Taxonomy" id="486041"/>
    <lineage>
        <taxon>Eukaryota</taxon>
        <taxon>Fungi</taxon>
        <taxon>Dikarya</taxon>
        <taxon>Basidiomycota</taxon>
        <taxon>Agaricomycotina</taxon>
        <taxon>Agaricomycetes</taxon>
        <taxon>Agaricomycetidae</taxon>
        <taxon>Agaricales</taxon>
        <taxon>Agaricineae</taxon>
        <taxon>Hydnangiaceae</taxon>
        <taxon>Laccaria</taxon>
    </lineage>
</organism>
<dbReference type="InParanoid" id="B0DNI3"/>
<proteinExistence type="predicted"/>
<dbReference type="EMBL" id="DS547121">
    <property type="protein sequence ID" value="EDR03942.1"/>
    <property type="molecule type" value="Genomic_DNA"/>
</dbReference>
<evidence type="ECO:0000313" key="1">
    <source>
        <dbReference type="EMBL" id="EDR03942.1"/>
    </source>
</evidence>
<dbReference type="RefSeq" id="XP_001885510.1">
    <property type="nucleotide sequence ID" value="XM_001885475.1"/>
</dbReference>
<reference evidence="1 2" key="1">
    <citation type="journal article" date="2008" name="Nature">
        <title>The genome of Laccaria bicolor provides insights into mycorrhizal symbiosis.</title>
        <authorList>
            <person name="Martin F."/>
            <person name="Aerts A."/>
            <person name="Ahren D."/>
            <person name="Brun A."/>
            <person name="Danchin E.G.J."/>
            <person name="Duchaussoy F."/>
            <person name="Gibon J."/>
            <person name="Kohler A."/>
            <person name="Lindquist E."/>
            <person name="Pereda V."/>
            <person name="Salamov A."/>
            <person name="Shapiro H.J."/>
            <person name="Wuyts J."/>
            <person name="Blaudez D."/>
            <person name="Buee M."/>
            <person name="Brokstein P."/>
            <person name="Canbaeck B."/>
            <person name="Cohen D."/>
            <person name="Courty P.E."/>
            <person name="Coutinho P.M."/>
            <person name="Delaruelle C."/>
            <person name="Detter J.C."/>
            <person name="Deveau A."/>
            <person name="DiFazio S."/>
            <person name="Duplessis S."/>
            <person name="Fraissinet-Tachet L."/>
            <person name="Lucic E."/>
            <person name="Frey-Klett P."/>
            <person name="Fourrey C."/>
            <person name="Feussner I."/>
            <person name="Gay G."/>
            <person name="Grimwood J."/>
            <person name="Hoegger P.J."/>
            <person name="Jain P."/>
            <person name="Kilaru S."/>
            <person name="Labbe J."/>
            <person name="Lin Y.C."/>
            <person name="Legue V."/>
            <person name="Le Tacon F."/>
            <person name="Marmeisse R."/>
            <person name="Melayah D."/>
            <person name="Montanini B."/>
            <person name="Muratet M."/>
            <person name="Nehls U."/>
            <person name="Niculita-Hirzel H."/>
            <person name="Oudot-Le Secq M.P."/>
            <person name="Peter M."/>
            <person name="Quesneville H."/>
            <person name="Rajashekar B."/>
            <person name="Reich M."/>
            <person name="Rouhier N."/>
            <person name="Schmutz J."/>
            <person name="Yin T."/>
            <person name="Chalot M."/>
            <person name="Henrissat B."/>
            <person name="Kuees U."/>
            <person name="Lucas S."/>
            <person name="Van de Peer Y."/>
            <person name="Podila G.K."/>
            <person name="Polle A."/>
            <person name="Pukkila P.J."/>
            <person name="Richardson P.M."/>
            <person name="Rouze P."/>
            <person name="Sanders I.R."/>
            <person name="Stajich J.E."/>
            <person name="Tunlid A."/>
            <person name="Tuskan G."/>
            <person name="Grigoriev I.V."/>
        </authorList>
    </citation>
    <scope>NUCLEOTIDE SEQUENCE [LARGE SCALE GENOMIC DNA]</scope>
    <source>
        <strain evidence="2">S238N-H82 / ATCC MYA-4686</strain>
    </source>
</reference>
<evidence type="ECO:0000313" key="2">
    <source>
        <dbReference type="Proteomes" id="UP000001194"/>
    </source>
</evidence>
<dbReference type="Proteomes" id="UP000001194">
    <property type="component" value="Unassembled WGS sequence"/>
</dbReference>
<dbReference type="GeneID" id="6081037"/>